<name>A0A5C6RHC3_9BACT</name>
<dbReference type="PANTHER" id="PTHR38469:SF1">
    <property type="entry name" value="PERIPLASMIC PEPTIDASE SUBFAMILY S1B"/>
    <property type="match status" value="1"/>
</dbReference>
<dbReference type="GO" id="GO:0006508">
    <property type="term" value="P:proteolysis"/>
    <property type="evidence" value="ECO:0007669"/>
    <property type="project" value="UniProtKB-KW"/>
</dbReference>
<feature type="coiled-coil region" evidence="8">
    <location>
        <begin position="533"/>
        <end position="560"/>
    </location>
</feature>
<evidence type="ECO:0000256" key="7">
    <source>
        <dbReference type="RuleBase" id="RU366067"/>
    </source>
</evidence>
<keyword evidence="10" id="KW-1185">Reference proteome</keyword>
<keyword evidence="4" id="KW-0732">Signal</keyword>
<evidence type="ECO:0000256" key="3">
    <source>
        <dbReference type="ARBA" id="ARBA00022670"/>
    </source>
</evidence>
<dbReference type="GO" id="GO:0070009">
    <property type="term" value="F:serine-type aminopeptidase activity"/>
    <property type="evidence" value="ECO:0007669"/>
    <property type="project" value="UniProtKB-UniRule"/>
</dbReference>
<evidence type="ECO:0000256" key="8">
    <source>
        <dbReference type="SAM" id="Coils"/>
    </source>
</evidence>
<accession>A0A5C6RHC3</accession>
<dbReference type="EC" id="3.4.14.-" evidence="7"/>
<dbReference type="GO" id="GO:0043171">
    <property type="term" value="P:peptide catabolic process"/>
    <property type="evidence" value="ECO:0007669"/>
    <property type="project" value="UniProtKB-UniRule"/>
</dbReference>
<comment type="function">
    <text evidence="7">Catalyzes the removal of dipeptides from the N-terminus of oligopeptides.</text>
</comment>
<comment type="caution">
    <text evidence="9">The sequence shown here is derived from an EMBL/GenBank/DDBJ whole genome shotgun (WGS) entry which is preliminary data.</text>
</comment>
<keyword evidence="5 7" id="KW-0378">Hydrolase</keyword>
<organism evidence="9 10">
    <name type="scientific">Phaeodactylibacter luteus</name>
    <dbReference type="NCBI Taxonomy" id="1564516"/>
    <lineage>
        <taxon>Bacteria</taxon>
        <taxon>Pseudomonadati</taxon>
        <taxon>Bacteroidota</taxon>
        <taxon>Saprospiria</taxon>
        <taxon>Saprospirales</taxon>
        <taxon>Haliscomenobacteraceae</taxon>
        <taxon>Phaeodactylibacter</taxon>
    </lineage>
</organism>
<evidence type="ECO:0000256" key="6">
    <source>
        <dbReference type="ARBA" id="ARBA00022825"/>
    </source>
</evidence>
<evidence type="ECO:0000313" key="9">
    <source>
        <dbReference type="EMBL" id="TXB61329.1"/>
    </source>
</evidence>
<evidence type="ECO:0000256" key="1">
    <source>
        <dbReference type="ARBA" id="ARBA00010491"/>
    </source>
</evidence>
<evidence type="ECO:0000256" key="5">
    <source>
        <dbReference type="ARBA" id="ARBA00022801"/>
    </source>
</evidence>
<dbReference type="RefSeq" id="WP_147169329.1">
    <property type="nucleotide sequence ID" value="NZ_VOOR01000065.1"/>
</dbReference>
<dbReference type="PANTHER" id="PTHR38469">
    <property type="entry name" value="PERIPLASMIC PEPTIDASE SUBFAMILY S1B"/>
    <property type="match status" value="1"/>
</dbReference>
<gene>
    <name evidence="9" type="ORF">FRY97_19685</name>
</gene>
<dbReference type="Proteomes" id="UP000321580">
    <property type="component" value="Unassembled WGS sequence"/>
</dbReference>
<sequence length="721" mass="80952">MKKLLLFVFIVQLGLSAKATEGMWLPLLLSQLNEAEMQSLGMKMTAEDIYSVNQGSLKDAIVHFGGFCTGEVISSQGLVLTNHHCGYGQIQSHSSLENNYLQDGFWAGSQAEELPNPGLFVTFIVRIEDVTDAVLENVTEDMHPKERQSWVDKNLPGVEAAAELEAFQEAKVRAFFEGSKYYLFVTETYRDIRLVGAPPSSIGKFGADTDNWVWPRHTGDFSLFRIYAGPDNKPAEYSPDNKPFKPRHHLPISLDGISEDDFTLIFGFPGRTEQYLPAVAVEQRVEVVNPVRIGIRDRALNVINAAMKADPGVRIQYASKQSRIANAWKKWIGESQGILATGGIAKKQAYEAEFAQRVKADPDFQKRYGGLLPEFERLYTEMGPYIKANTAVGEIAGRNIELFTLANTLHSIVKMYDSSGAPMVDSRMGRIADFIDRFYKDYSPELDQQVFAELMAYYFEEVEPQYQAPFAVEQYVNAGKTGEQLAKIVFAKSRLPKPEALKAAMEQGPEAFVKLIREDYAYALVRSISEHNEQGAEQAYRKLKDEIDALQEQYMRAQIAVFPDRRFYPDANSTMRVTYGQVKGYAPKDAVRYEPVTYLDGVIQKYVPGDYEFDLPQKLIELYEAKDYGEYGSEGKMPVCFIGTNHTTGGNSGSPAIDAHGNLIGLNFDRAWEGTMSDLNYDPSICRNIMVDARYILFIIDKFAGAGHLIEEMDLVHPKAP</sequence>
<dbReference type="InterPro" id="IPR009003">
    <property type="entry name" value="Peptidase_S1_PA"/>
</dbReference>
<evidence type="ECO:0000256" key="4">
    <source>
        <dbReference type="ARBA" id="ARBA00022729"/>
    </source>
</evidence>
<dbReference type="EMBL" id="VOOR01000065">
    <property type="protein sequence ID" value="TXB61329.1"/>
    <property type="molecule type" value="Genomic_DNA"/>
</dbReference>
<dbReference type="GO" id="GO:0008239">
    <property type="term" value="F:dipeptidyl-peptidase activity"/>
    <property type="evidence" value="ECO:0007669"/>
    <property type="project" value="UniProtKB-UniRule"/>
</dbReference>
<dbReference type="InterPro" id="IPR019500">
    <property type="entry name" value="Pep_S46"/>
</dbReference>
<dbReference type="SUPFAM" id="SSF50494">
    <property type="entry name" value="Trypsin-like serine proteases"/>
    <property type="match status" value="1"/>
</dbReference>
<proteinExistence type="inferred from homology"/>
<evidence type="ECO:0000313" key="10">
    <source>
        <dbReference type="Proteomes" id="UP000321580"/>
    </source>
</evidence>
<keyword evidence="2 7" id="KW-0031">Aminopeptidase</keyword>
<dbReference type="Pfam" id="PF10459">
    <property type="entry name" value="Peptidase_S46"/>
    <property type="match status" value="1"/>
</dbReference>
<comment type="similarity">
    <text evidence="1 7">Belongs to the peptidase S46 family.</text>
</comment>
<keyword evidence="8" id="KW-0175">Coiled coil</keyword>
<keyword evidence="3 7" id="KW-0645">Protease</keyword>
<reference evidence="9 10" key="1">
    <citation type="submission" date="2019-08" db="EMBL/GenBank/DDBJ databases">
        <title>Genome of Phaeodactylibacter luteus.</title>
        <authorList>
            <person name="Bowman J.P."/>
        </authorList>
    </citation>
    <scope>NUCLEOTIDE SEQUENCE [LARGE SCALE GENOMIC DNA]</scope>
    <source>
        <strain evidence="9 10">KCTC 42180</strain>
    </source>
</reference>
<dbReference type="OrthoDB" id="9805367at2"/>
<dbReference type="AlphaFoldDB" id="A0A5C6RHC3"/>
<protein>
    <recommendedName>
        <fullName evidence="7">Dipeptidyl-peptidase</fullName>
        <ecNumber evidence="7">3.4.14.-</ecNumber>
    </recommendedName>
</protein>
<evidence type="ECO:0000256" key="2">
    <source>
        <dbReference type="ARBA" id="ARBA00022438"/>
    </source>
</evidence>
<keyword evidence="6 7" id="KW-0720">Serine protease</keyword>